<dbReference type="EMBL" id="CP115174">
    <property type="protein sequence ID" value="WBO22037.1"/>
    <property type="molecule type" value="Genomic_DNA"/>
</dbReference>
<keyword evidence="3" id="KW-1185">Reference proteome</keyword>
<organism evidence="2 3">
    <name type="scientific">Sphingomonas abietis</name>
    <dbReference type="NCBI Taxonomy" id="3012344"/>
    <lineage>
        <taxon>Bacteria</taxon>
        <taxon>Pseudomonadati</taxon>
        <taxon>Pseudomonadota</taxon>
        <taxon>Alphaproteobacteria</taxon>
        <taxon>Sphingomonadales</taxon>
        <taxon>Sphingomonadaceae</taxon>
        <taxon>Sphingomonas</taxon>
    </lineage>
</organism>
<proteinExistence type="predicted"/>
<gene>
    <name evidence="2" type="ORF">PBT88_18050</name>
</gene>
<evidence type="ECO:0000256" key="1">
    <source>
        <dbReference type="SAM" id="MobiDB-lite"/>
    </source>
</evidence>
<dbReference type="Proteomes" id="UP001210865">
    <property type="component" value="Chromosome"/>
</dbReference>
<evidence type="ECO:0000313" key="2">
    <source>
        <dbReference type="EMBL" id="WBO22037.1"/>
    </source>
</evidence>
<feature type="region of interest" description="Disordered" evidence="1">
    <location>
        <begin position="32"/>
        <end position="51"/>
    </location>
</feature>
<reference evidence="2 3" key="1">
    <citation type="submission" date="2022-12" db="EMBL/GenBank/DDBJ databases">
        <title>Sphingomonas abieness sp. nov., an endophytic bacterium isolated from Abies koreana.</title>
        <authorList>
            <person name="Jiang L."/>
            <person name="Lee J."/>
        </authorList>
    </citation>
    <scope>NUCLEOTIDE SEQUENCE [LARGE SCALE GENOMIC DNA]</scope>
    <source>
        <strain evidence="3">PAMB 00755</strain>
    </source>
</reference>
<name>A0ABY7NLB6_9SPHN</name>
<sequence length="51" mass="5239">MASNGEPNALATAHPTSSSVIIAANARMAWPNTPLDADRPDTPPDIAVQAL</sequence>
<dbReference type="RefSeq" id="WP_270076685.1">
    <property type="nucleotide sequence ID" value="NZ_CP115174.1"/>
</dbReference>
<accession>A0ABY7NLB6</accession>
<protein>
    <submittedName>
        <fullName evidence="2">Uncharacterized protein</fullName>
    </submittedName>
</protein>
<evidence type="ECO:0000313" key="3">
    <source>
        <dbReference type="Proteomes" id="UP001210865"/>
    </source>
</evidence>